<feature type="signal peptide" evidence="2">
    <location>
        <begin position="1"/>
        <end position="20"/>
    </location>
</feature>
<proteinExistence type="predicted"/>
<reference evidence="4" key="1">
    <citation type="submission" date="2022-07" db="EMBL/GenBank/DDBJ databases">
        <title>Phylogenomic reconstructions and comparative analyses of Kickxellomycotina fungi.</title>
        <authorList>
            <person name="Reynolds N.K."/>
            <person name="Stajich J.E."/>
            <person name="Barry K."/>
            <person name="Grigoriev I.V."/>
            <person name="Crous P."/>
            <person name="Smith M.E."/>
        </authorList>
    </citation>
    <scope>NUCLEOTIDE SEQUENCE</scope>
    <source>
        <strain evidence="4">NBRC 100468</strain>
    </source>
</reference>
<keyword evidence="5" id="KW-1185">Reference proteome</keyword>
<feature type="compositionally biased region" description="Polar residues" evidence="1">
    <location>
        <begin position="51"/>
        <end position="60"/>
    </location>
</feature>
<feature type="compositionally biased region" description="Low complexity" evidence="1">
    <location>
        <begin position="28"/>
        <end position="39"/>
    </location>
</feature>
<keyword evidence="2" id="KW-0732">Signal</keyword>
<evidence type="ECO:0000313" key="5">
    <source>
        <dbReference type="Proteomes" id="UP001150538"/>
    </source>
</evidence>
<dbReference type="PANTHER" id="PTHR38118">
    <property type="entry name" value="ANCHORED CELL WALL PROTEIN 11-RELATED"/>
    <property type="match status" value="1"/>
</dbReference>
<dbReference type="OrthoDB" id="2121879at2759"/>
<comment type="caution">
    <text evidence="4">The sequence shown here is derived from an EMBL/GenBank/DDBJ whole genome shotgun (WGS) entry which is preliminary data.</text>
</comment>
<dbReference type="InterPro" id="IPR056124">
    <property type="entry name" value="DUF7707"/>
</dbReference>
<evidence type="ECO:0000259" key="3">
    <source>
        <dbReference type="Pfam" id="PF24808"/>
    </source>
</evidence>
<organism evidence="4 5">
    <name type="scientific">Mycoemilia scoparia</name>
    <dbReference type="NCBI Taxonomy" id="417184"/>
    <lineage>
        <taxon>Eukaryota</taxon>
        <taxon>Fungi</taxon>
        <taxon>Fungi incertae sedis</taxon>
        <taxon>Zoopagomycota</taxon>
        <taxon>Kickxellomycotina</taxon>
        <taxon>Kickxellomycetes</taxon>
        <taxon>Kickxellales</taxon>
        <taxon>Kickxellaceae</taxon>
        <taxon>Mycoemilia</taxon>
    </lineage>
</organism>
<protein>
    <recommendedName>
        <fullName evidence="3">DUF7707 domain-containing protein</fullName>
    </recommendedName>
</protein>
<name>A0A9W7ZV12_9FUNG</name>
<dbReference type="Pfam" id="PF24808">
    <property type="entry name" value="DUF7707"/>
    <property type="match status" value="1"/>
</dbReference>
<evidence type="ECO:0000256" key="2">
    <source>
        <dbReference type="SAM" id="SignalP"/>
    </source>
</evidence>
<dbReference type="EMBL" id="JANBPU010000243">
    <property type="protein sequence ID" value="KAJ1913721.1"/>
    <property type="molecule type" value="Genomic_DNA"/>
</dbReference>
<feature type="region of interest" description="Disordered" evidence="1">
    <location>
        <begin position="28"/>
        <end position="60"/>
    </location>
</feature>
<accession>A0A9W7ZV12</accession>
<evidence type="ECO:0000313" key="4">
    <source>
        <dbReference type="EMBL" id="KAJ1913721.1"/>
    </source>
</evidence>
<evidence type="ECO:0000256" key="1">
    <source>
        <dbReference type="SAM" id="MobiDB-lite"/>
    </source>
</evidence>
<sequence length="236" mass="25049">MYKPLITALAIASSMYAVSAADSASESASASSSSSSAVPKPSPAPAGGSVKPNSVSNFDTDSISKQQRQSWCRDNKNFCQNLCLYVDEKAPSVKTCNSNSLSWDCACSNGTRPDPQVFTFPIPYYQCTTDVRKCQDKCKTNTACQENCATSRNCTAPKDPNNGRQIEDVPSDEDDGNVTGDDSGSKKDGSDGSTDGDDNYDPFHNNPDAASTLYNPLSSVAVYGGLVASSLYMLAF</sequence>
<dbReference type="PANTHER" id="PTHR38118:SF2">
    <property type="entry name" value="CDP-ALCOHOL PHOSPHATIDYLTRANSFERASE PROTEIN"/>
    <property type="match status" value="1"/>
</dbReference>
<gene>
    <name evidence="4" type="ORF">H4219_005085</name>
</gene>
<dbReference type="AlphaFoldDB" id="A0A9W7ZV12"/>
<feature type="domain" description="DUF7707" evidence="3">
    <location>
        <begin position="57"/>
        <end position="156"/>
    </location>
</feature>
<feature type="chain" id="PRO_5040898939" description="DUF7707 domain-containing protein" evidence="2">
    <location>
        <begin position="21"/>
        <end position="236"/>
    </location>
</feature>
<dbReference type="Proteomes" id="UP001150538">
    <property type="component" value="Unassembled WGS sequence"/>
</dbReference>
<feature type="region of interest" description="Disordered" evidence="1">
    <location>
        <begin position="159"/>
        <end position="209"/>
    </location>
</feature>